<sequence length="231" mass="24694">MVGIGGPNGVGKSTLMKLIAGVISPQRGSVRVGGSDISKLSARSRARLVAAVPQAPELPAGARALEVVLMGRNPHLGLLSWETEDDLSIAIETMRITDTDQMLDRPVDRLSGGERQRVAIAMALTQQTPVMLLDEPTANLDLAYQPAIMQMLRDLAARGRTVVTAVHDLTLAAQFCDKIALMSGGRFVAVGTPTEVLTADRIRDVYGAEVRVIDHPETGRPIVVNSMRPQG</sequence>
<gene>
    <name evidence="6" type="ORF">GBAR_LOCUS8890</name>
</gene>
<dbReference type="GO" id="GO:0005524">
    <property type="term" value="F:ATP binding"/>
    <property type="evidence" value="ECO:0007669"/>
    <property type="project" value="UniProtKB-KW"/>
</dbReference>
<evidence type="ECO:0000256" key="1">
    <source>
        <dbReference type="ARBA" id="ARBA00022448"/>
    </source>
</evidence>
<evidence type="ECO:0000313" key="6">
    <source>
        <dbReference type="EMBL" id="CAI8014165.1"/>
    </source>
</evidence>
<dbReference type="InterPro" id="IPR003439">
    <property type="entry name" value="ABC_transporter-like_ATP-bd"/>
</dbReference>
<name>A0AA35RMA1_GEOBA</name>
<dbReference type="InterPro" id="IPR003593">
    <property type="entry name" value="AAA+_ATPase"/>
</dbReference>
<keyword evidence="3 6" id="KW-0067">ATP-binding</keyword>
<evidence type="ECO:0000256" key="4">
    <source>
        <dbReference type="ARBA" id="ARBA00022967"/>
    </source>
</evidence>
<dbReference type="SMART" id="SM00382">
    <property type="entry name" value="AAA"/>
    <property type="match status" value="1"/>
</dbReference>
<dbReference type="InterPro" id="IPR017871">
    <property type="entry name" value="ABC_transporter-like_CS"/>
</dbReference>
<dbReference type="SUPFAM" id="SSF52540">
    <property type="entry name" value="P-loop containing nucleoside triphosphate hydrolases"/>
    <property type="match status" value="1"/>
</dbReference>
<accession>A0AA35RMA1</accession>
<comment type="caution">
    <text evidence="6">The sequence shown here is derived from an EMBL/GenBank/DDBJ whole genome shotgun (WGS) entry which is preliminary data.</text>
</comment>
<keyword evidence="7" id="KW-1185">Reference proteome</keyword>
<keyword evidence="4" id="KW-1278">Translocase</keyword>
<keyword evidence="1" id="KW-0813">Transport</keyword>
<evidence type="ECO:0000313" key="7">
    <source>
        <dbReference type="Proteomes" id="UP001174909"/>
    </source>
</evidence>
<dbReference type="PROSITE" id="PS50893">
    <property type="entry name" value="ABC_TRANSPORTER_2"/>
    <property type="match status" value="1"/>
</dbReference>
<dbReference type="Proteomes" id="UP001174909">
    <property type="component" value="Unassembled WGS sequence"/>
</dbReference>
<evidence type="ECO:0000256" key="2">
    <source>
        <dbReference type="ARBA" id="ARBA00022741"/>
    </source>
</evidence>
<dbReference type="PANTHER" id="PTHR42794">
    <property type="entry name" value="HEMIN IMPORT ATP-BINDING PROTEIN HMUV"/>
    <property type="match status" value="1"/>
</dbReference>
<dbReference type="GO" id="GO:0016887">
    <property type="term" value="F:ATP hydrolysis activity"/>
    <property type="evidence" value="ECO:0007669"/>
    <property type="project" value="InterPro"/>
</dbReference>
<dbReference type="PROSITE" id="PS00211">
    <property type="entry name" value="ABC_TRANSPORTER_1"/>
    <property type="match status" value="1"/>
</dbReference>
<protein>
    <submittedName>
        <fullName evidence="6">Hemin import ATP-binding protein HmuV</fullName>
    </submittedName>
</protein>
<evidence type="ECO:0000256" key="3">
    <source>
        <dbReference type="ARBA" id="ARBA00022840"/>
    </source>
</evidence>
<dbReference type="FunFam" id="3.40.50.300:FF:000134">
    <property type="entry name" value="Iron-enterobactin ABC transporter ATP-binding protein"/>
    <property type="match status" value="1"/>
</dbReference>
<feature type="domain" description="ABC transporter" evidence="5">
    <location>
        <begin position="2"/>
        <end position="209"/>
    </location>
</feature>
<reference evidence="6" key="1">
    <citation type="submission" date="2023-03" db="EMBL/GenBank/DDBJ databases">
        <authorList>
            <person name="Steffen K."/>
            <person name="Cardenas P."/>
        </authorList>
    </citation>
    <scope>NUCLEOTIDE SEQUENCE</scope>
</reference>
<evidence type="ECO:0000259" key="5">
    <source>
        <dbReference type="PROSITE" id="PS50893"/>
    </source>
</evidence>
<dbReference type="AlphaFoldDB" id="A0AA35RMA1"/>
<dbReference type="PANTHER" id="PTHR42794:SF1">
    <property type="entry name" value="HEMIN IMPORT ATP-BINDING PROTEIN HMUV"/>
    <property type="match status" value="1"/>
</dbReference>
<organism evidence="6 7">
    <name type="scientific">Geodia barretti</name>
    <name type="common">Barrett's horny sponge</name>
    <dbReference type="NCBI Taxonomy" id="519541"/>
    <lineage>
        <taxon>Eukaryota</taxon>
        <taxon>Metazoa</taxon>
        <taxon>Porifera</taxon>
        <taxon>Demospongiae</taxon>
        <taxon>Heteroscleromorpha</taxon>
        <taxon>Tetractinellida</taxon>
        <taxon>Astrophorina</taxon>
        <taxon>Geodiidae</taxon>
        <taxon>Geodia</taxon>
    </lineage>
</organism>
<dbReference type="InterPro" id="IPR027417">
    <property type="entry name" value="P-loop_NTPase"/>
</dbReference>
<keyword evidence="2" id="KW-0547">Nucleotide-binding</keyword>
<proteinExistence type="predicted"/>
<dbReference type="Gene3D" id="3.40.50.300">
    <property type="entry name" value="P-loop containing nucleotide triphosphate hydrolases"/>
    <property type="match status" value="1"/>
</dbReference>
<dbReference type="Pfam" id="PF00005">
    <property type="entry name" value="ABC_tran"/>
    <property type="match status" value="1"/>
</dbReference>
<dbReference type="CDD" id="cd03214">
    <property type="entry name" value="ABC_Iron-Siderophores_B12_Hemin"/>
    <property type="match status" value="1"/>
</dbReference>
<dbReference type="EMBL" id="CASHTH010001345">
    <property type="protein sequence ID" value="CAI8014165.1"/>
    <property type="molecule type" value="Genomic_DNA"/>
</dbReference>